<dbReference type="NCBIfam" id="TIGR01510">
    <property type="entry name" value="coaD_prev_kdtB"/>
    <property type="match status" value="1"/>
</dbReference>
<dbReference type="Gene3D" id="3.40.50.620">
    <property type="entry name" value="HUPs"/>
    <property type="match status" value="1"/>
</dbReference>
<reference evidence="12" key="1">
    <citation type="submission" date="2018-02" db="EMBL/GenBank/DDBJ databases">
        <authorList>
            <person name="O'Hara-Hanley K."/>
            <person name="Soby S."/>
        </authorList>
    </citation>
    <scope>NUCLEOTIDE SEQUENCE [LARGE SCALE GENOMIC DNA]</scope>
    <source>
        <strain evidence="12">MWU14-2602</strain>
    </source>
</reference>
<dbReference type="InterPro" id="IPR001980">
    <property type="entry name" value="PPAT"/>
</dbReference>
<comment type="subunit">
    <text evidence="9">Homohexamer.</text>
</comment>
<dbReference type="PANTHER" id="PTHR21342">
    <property type="entry name" value="PHOSPHOPANTETHEINE ADENYLYLTRANSFERASE"/>
    <property type="match status" value="1"/>
</dbReference>
<evidence type="ECO:0000313" key="11">
    <source>
        <dbReference type="EMBL" id="POZ62848.1"/>
    </source>
</evidence>
<dbReference type="EC" id="2.7.7.3" evidence="9"/>
<feature type="binding site" evidence="9">
    <location>
        <begin position="136"/>
        <end position="142"/>
    </location>
    <ligand>
        <name>ATP</name>
        <dbReference type="ChEBI" id="CHEBI:30616"/>
    </ligand>
</feature>
<evidence type="ECO:0000259" key="10">
    <source>
        <dbReference type="Pfam" id="PF01467"/>
    </source>
</evidence>
<comment type="similarity">
    <text evidence="9">Belongs to the bacterial CoaD family.</text>
</comment>
<dbReference type="InterPro" id="IPR004821">
    <property type="entry name" value="Cyt_trans-like"/>
</dbReference>
<evidence type="ECO:0000313" key="12">
    <source>
        <dbReference type="Proteomes" id="UP000237082"/>
    </source>
</evidence>
<keyword evidence="12" id="KW-1185">Reference proteome</keyword>
<dbReference type="Proteomes" id="UP000237082">
    <property type="component" value="Unassembled WGS sequence"/>
</dbReference>
<proteinExistence type="inferred from homology"/>
<keyword evidence="1 9" id="KW-0963">Cytoplasm</keyword>
<protein>
    <recommendedName>
        <fullName evidence="9">Phosphopantetheine adenylyltransferase</fullName>
        <ecNumber evidence="9">2.7.7.3</ecNumber>
    </recommendedName>
    <alternativeName>
        <fullName evidence="9">Dephospho-CoA pyrophosphorylase</fullName>
    </alternativeName>
    <alternativeName>
        <fullName evidence="9">Pantetheine-phosphate adenylyltransferase</fullName>
        <shortName evidence="9">PPAT</shortName>
    </alternativeName>
</protein>
<dbReference type="GO" id="GO:0005737">
    <property type="term" value="C:cytoplasm"/>
    <property type="evidence" value="ECO:0007669"/>
    <property type="project" value="UniProtKB-SubCell"/>
</dbReference>
<dbReference type="GO" id="GO:0015937">
    <property type="term" value="P:coenzyme A biosynthetic process"/>
    <property type="evidence" value="ECO:0007669"/>
    <property type="project" value="UniProtKB-UniRule"/>
</dbReference>
<feature type="binding site" evidence="9">
    <location>
        <position position="100"/>
    </location>
    <ligand>
        <name>substrate</name>
    </ligand>
</feature>
<dbReference type="Pfam" id="PF01467">
    <property type="entry name" value="CTP_transf_like"/>
    <property type="match status" value="1"/>
</dbReference>
<feature type="binding site" evidence="9">
    <location>
        <begin position="101"/>
        <end position="103"/>
    </location>
    <ligand>
        <name>ATP</name>
        <dbReference type="ChEBI" id="CHEBI:30616"/>
    </ligand>
</feature>
<comment type="pathway">
    <text evidence="9">Cofactor biosynthesis; coenzyme A biosynthesis; CoA from (R)-pantothenate: step 4/5.</text>
</comment>
<evidence type="ECO:0000256" key="6">
    <source>
        <dbReference type="ARBA" id="ARBA00022842"/>
    </source>
</evidence>
<dbReference type="UniPathway" id="UPA00241">
    <property type="reaction ID" value="UER00355"/>
</dbReference>
<feature type="binding site" evidence="9">
    <location>
        <position position="21"/>
    </location>
    <ligand>
        <name>substrate</name>
    </ligand>
</feature>
<comment type="function">
    <text evidence="9">Reversibly transfers an adenylyl group from ATP to 4'-phosphopantetheine, yielding dephospho-CoA (dPCoA) and pyrophosphate.</text>
</comment>
<comment type="subcellular location">
    <subcellularLocation>
        <location evidence="9">Cytoplasm</location>
    </subcellularLocation>
</comment>
<comment type="catalytic activity">
    <reaction evidence="8 9">
        <text>(R)-4'-phosphopantetheine + ATP + H(+) = 3'-dephospho-CoA + diphosphate</text>
        <dbReference type="Rhea" id="RHEA:19801"/>
        <dbReference type="ChEBI" id="CHEBI:15378"/>
        <dbReference type="ChEBI" id="CHEBI:30616"/>
        <dbReference type="ChEBI" id="CHEBI:33019"/>
        <dbReference type="ChEBI" id="CHEBI:57328"/>
        <dbReference type="ChEBI" id="CHEBI:61723"/>
        <dbReference type="EC" id="2.7.7.3"/>
    </reaction>
</comment>
<dbReference type="GO" id="GO:0005524">
    <property type="term" value="F:ATP binding"/>
    <property type="evidence" value="ECO:0007669"/>
    <property type="project" value="UniProtKB-KW"/>
</dbReference>
<dbReference type="CDD" id="cd02163">
    <property type="entry name" value="PPAT"/>
    <property type="match status" value="1"/>
</dbReference>
<evidence type="ECO:0000256" key="1">
    <source>
        <dbReference type="ARBA" id="ARBA00022490"/>
    </source>
</evidence>
<feature type="binding site" evidence="9">
    <location>
        <position position="86"/>
    </location>
    <ligand>
        <name>substrate</name>
    </ligand>
</feature>
<dbReference type="NCBIfam" id="TIGR00125">
    <property type="entry name" value="cyt_tran_rel"/>
    <property type="match status" value="1"/>
</dbReference>
<dbReference type="GO" id="GO:0004595">
    <property type="term" value="F:pantetheine-phosphate adenylyltransferase activity"/>
    <property type="evidence" value="ECO:0007669"/>
    <property type="project" value="UniProtKB-UniRule"/>
</dbReference>
<dbReference type="AlphaFoldDB" id="A0A2S5DIN4"/>
<dbReference type="EMBL" id="PQWB01000022">
    <property type="protein sequence ID" value="POZ62848.1"/>
    <property type="molecule type" value="Genomic_DNA"/>
</dbReference>
<keyword evidence="2 9" id="KW-0808">Transferase</keyword>
<sequence>MEHALKARGKRQLKRAVYAGSFDPVTNGHLWMIREAVELFDELIVAVGVNPDKHCTFSVEERIALLREVTAGSSKLRVEVFENQFLVNYAQSVGANYIVRGIRTASDYEYERTMRYINSDLHPDITTLFLLPPREYAEVSSTMVKGLVGPRGWENVIRQYLPEPVYRKMLEMYSQQ</sequence>
<evidence type="ECO:0000256" key="9">
    <source>
        <dbReference type="HAMAP-Rule" id="MF_00151"/>
    </source>
</evidence>
<dbReference type="HAMAP" id="MF_00151">
    <property type="entry name" value="PPAT_bact"/>
    <property type="match status" value="1"/>
</dbReference>
<feature type="binding site" evidence="9">
    <location>
        <position position="111"/>
    </location>
    <ligand>
        <name>ATP</name>
        <dbReference type="ChEBI" id="CHEBI:30616"/>
    </ligand>
</feature>
<keyword evidence="6 9" id="KW-0460">Magnesium</keyword>
<dbReference type="PRINTS" id="PR01020">
    <property type="entry name" value="LPSBIOSNTHSS"/>
</dbReference>
<dbReference type="OrthoDB" id="9806661at2"/>
<dbReference type="SUPFAM" id="SSF52374">
    <property type="entry name" value="Nucleotidylyl transferase"/>
    <property type="match status" value="1"/>
</dbReference>
<evidence type="ECO:0000256" key="2">
    <source>
        <dbReference type="ARBA" id="ARBA00022679"/>
    </source>
</evidence>
<evidence type="ECO:0000256" key="8">
    <source>
        <dbReference type="ARBA" id="ARBA00029346"/>
    </source>
</evidence>
<evidence type="ECO:0000256" key="5">
    <source>
        <dbReference type="ARBA" id="ARBA00022840"/>
    </source>
</evidence>
<feature type="site" description="Transition state stabilizer" evidence="9">
    <location>
        <position position="29"/>
    </location>
</feature>
<keyword evidence="5 9" id="KW-0067">ATP-binding</keyword>
<evidence type="ECO:0000256" key="4">
    <source>
        <dbReference type="ARBA" id="ARBA00022741"/>
    </source>
</evidence>
<feature type="binding site" evidence="9">
    <location>
        <position position="29"/>
    </location>
    <ligand>
        <name>ATP</name>
        <dbReference type="ChEBI" id="CHEBI:30616"/>
    </ligand>
</feature>
<evidence type="ECO:0000256" key="7">
    <source>
        <dbReference type="ARBA" id="ARBA00022993"/>
    </source>
</evidence>
<feature type="binding site" evidence="9">
    <location>
        <begin position="21"/>
        <end position="22"/>
    </location>
    <ligand>
        <name>ATP</name>
        <dbReference type="ChEBI" id="CHEBI:30616"/>
    </ligand>
</feature>
<comment type="caution">
    <text evidence="11">The sequence shown here is derived from an EMBL/GenBank/DDBJ whole genome shotgun (WGS) entry which is preliminary data.</text>
</comment>
<keyword evidence="4 9" id="KW-0547">Nucleotide-binding</keyword>
<dbReference type="PANTHER" id="PTHR21342:SF1">
    <property type="entry name" value="PHOSPHOPANTETHEINE ADENYLYLTRANSFERASE"/>
    <property type="match status" value="1"/>
</dbReference>
<keyword evidence="7 9" id="KW-0173">Coenzyme A biosynthesis</keyword>
<organism evidence="11 12">
    <name type="scientific">Chromobacterium alticapitis</name>
    <dbReference type="NCBI Taxonomy" id="2073169"/>
    <lineage>
        <taxon>Bacteria</taxon>
        <taxon>Pseudomonadati</taxon>
        <taxon>Pseudomonadota</taxon>
        <taxon>Betaproteobacteria</taxon>
        <taxon>Neisseriales</taxon>
        <taxon>Chromobacteriaceae</taxon>
        <taxon>Chromobacterium</taxon>
    </lineage>
</organism>
<dbReference type="InterPro" id="IPR014729">
    <property type="entry name" value="Rossmann-like_a/b/a_fold"/>
</dbReference>
<name>A0A2S5DIN4_9NEIS</name>
<feature type="binding site" evidence="9">
    <location>
        <position position="53"/>
    </location>
    <ligand>
        <name>substrate</name>
    </ligand>
</feature>
<gene>
    <name evidence="9 11" type="primary">coaD</name>
    <name evidence="11" type="ORF">C2I19_06455</name>
</gene>
<dbReference type="RefSeq" id="WP_103901897.1">
    <property type="nucleotide sequence ID" value="NZ_PQWB01000022.1"/>
</dbReference>
<comment type="cofactor">
    <cofactor evidence="9">
        <name>Mg(2+)</name>
        <dbReference type="ChEBI" id="CHEBI:18420"/>
    </cofactor>
</comment>
<feature type="domain" description="Cytidyltransferase-like" evidence="10">
    <location>
        <begin position="17"/>
        <end position="145"/>
    </location>
</feature>
<accession>A0A2S5DIN4</accession>
<evidence type="ECO:0000256" key="3">
    <source>
        <dbReference type="ARBA" id="ARBA00022695"/>
    </source>
</evidence>
<keyword evidence="3 9" id="KW-0548">Nucleotidyltransferase</keyword>